<dbReference type="RefSeq" id="WP_103913200.1">
    <property type="nucleotide sequence ID" value="NZ_FNUS01000002.1"/>
</dbReference>
<organism evidence="1 2">
    <name type="scientific">Halpernia humi</name>
    <dbReference type="NCBI Taxonomy" id="493375"/>
    <lineage>
        <taxon>Bacteria</taxon>
        <taxon>Pseudomonadati</taxon>
        <taxon>Bacteroidota</taxon>
        <taxon>Flavobacteriia</taxon>
        <taxon>Flavobacteriales</taxon>
        <taxon>Weeksellaceae</taxon>
        <taxon>Chryseobacterium group</taxon>
        <taxon>Halpernia</taxon>
    </lineage>
</organism>
<dbReference type="EMBL" id="FNUS01000002">
    <property type="protein sequence ID" value="SEF98694.1"/>
    <property type="molecule type" value="Genomic_DNA"/>
</dbReference>
<accession>A0A1H5WGU1</accession>
<protein>
    <submittedName>
        <fullName evidence="1">Uncharacterized protein</fullName>
    </submittedName>
</protein>
<dbReference type="PROSITE" id="PS51257">
    <property type="entry name" value="PROKAR_LIPOPROTEIN"/>
    <property type="match status" value="1"/>
</dbReference>
<dbReference type="OrthoDB" id="1255149at2"/>
<dbReference type="Proteomes" id="UP000236738">
    <property type="component" value="Unassembled WGS sequence"/>
</dbReference>
<proteinExistence type="predicted"/>
<dbReference type="AlphaFoldDB" id="A0A1H5WGU1"/>
<reference evidence="2" key="1">
    <citation type="submission" date="2016-10" db="EMBL/GenBank/DDBJ databases">
        <authorList>
            <person name="Varghese N."/>
            <person name="Submissions S."/>
        </authorList>
    </citation>
    <scope>NUCLEOTIDE SEQUENCE [LARGE SCALE GENOMIC DNA]</scope>
    <source>
        <strain evidence="2">DSM 21580</strain>
    </source>
</reference>
<sequence length="174" mass="19157">MKKLIFLLPLLLMACKKDAPINNNVENKDSVAVSNTPPAEVSADEKDSIIAHSKAVEKVLDEGINRDVIEGEIVRTADASMLPFTIGDQFTNDGQKFTLKLKNVSKSNLNISVKTKAPMNIRINQIKYPDGSFDGPYGQTLNLKTPQKGEYWIILGKNLMADGNVKGHFSIKVN</sequence>
<name>A0A1H5WGU1_9FLAO</name>
<gene>
    <name evidence="1" type="ORF">SAMN05421847_1204</name>
</gene>
<evidence type="ECO:0000313" key="2">
    <source>
        <dbReference type="Proteomes" id="UP000236738"/>
    </source>
</evidence>
<evidence type="ECO:0000313" key="1">
    <source>
        <dbReference type="EMBL" id="SEF98694.1"/>
    </source>
</evidence>
<keyword evidence="2" id="KW-1185">Reference proteome</keyword>